<name>A0A0K0E2S7_STRER</name>
<proteinExistence type="predicted"/>
<evidence type="ECO:0000256" key="2">
    <source>
        <dbReference type="SAM" id="SignalP"/>
    </source>
</evidence>
<sequence length="78" mass="8806">MKFIFYYLVSIIVLLYTTFISPSPAVSNTKIVVIKTTSSNGRPSMRGPSPKRRRSPSPKRRRSPSPKRGRSPPRGFRG</sequence>
<evidence type="ECO:0000313" key="3">
    <source>
        <dbReference type="WBParaSite" id="SSTP_0000379600.1"/>
    </source>
</evidence>
<feature type="signal peptide" evidence="2">
    <location>
        <begin position="1"/>
        <end position="25"/>
    </location>
</feature>
<reference evidence="3" key="1">
    <citation type="submission" date="2015-08" db="UniProtKB">
        <authorList>
            <consortium name="WormBaseParasite"/>
        </authorList>
    </citation>
    <scope>IDENTIFICATION</scope>
</reference>
<feature type="region of interest" description="Disordered" evidence="1">
    <location>
        <begin position="36"/>
        <end position="78"/>
    </location>
</feature>
<feature type="compositionally biased region" description="Basic residues" evidence="1">
    <location>
        <begin position="49"/>
        <end position="78"/>
    </location>
</feature>
<protein>
    <submittedName>
        <fullName evidence="3">Uncharacterized protein</fullName>
    </submittedName>
</protein>
<organism evidence="3">
    <name type="scientific">Strongyloides stercoralis</name>
    <name type="common">Threadworm</name>
    <dbReference type="NCBI Taxonomy" id="6248"/>
    <lineage>
        <taxon>Eukaryota</taxon>
        <taxon>Metazoa</taxon>
        <taxon>Ecdysozoa</taxon>
        <taxon>Nematoda</taxon>
        <taxon>Chromadorea</taxon>
        <taxon>Rhabditida</taxon>
        <taxon>Tylenchina</taxon>
        <taxon>Panagrolaimomorpha</taxon>
        <taxon>Strongyloidoidea</taxon>
        <taxon>Strongyloididae</taxon>
        <taxon>Strongyloides</taxon>
    </lineage>
</organism>
<dbReference type="WBParaSite" id="SSTP_0000379600.1">
    <property type="protein sequence ID" value="SSTP_0000379600.1"/>
    <property type="gene ID" value="SSTP_0000379600"/>
</dbReference>
<keyword evidence="2" id="KW-0732">Signal</keyword>
<feature type="chain" id="PRO_5005327345" evidence="2">
    <location>
        <begin position="26"/>
        <end position="78"/>
    </location>
</feature>
<accession>A0A0K0E2S7</accession>
<dbReference type="AlphaFoldDB" id="A0A0K0E2S7"/>
<evidence type="ECO:0000256" key="1">
    <source>
        <dbReference type="SAM" id="MobiDB-lite"/>
    </source>
</evidence>